<proteinExistence type="predicted"/>
<dbReference type="Proteomes" id="UP000198406">
    <property type="component" value="Unassembled WGS sequence"/>
</dbReference>
<reference evidence="3 4" key="1">
    <citation type="journal article" date="2015" name="Plant Cell">
        <title>Oil accumulation by the oleaginous diatom Fistulifera solaris as revealed by the genome and transcriptome.</title>
        <authorList>
            <person name="Tanaka T."/>
            <person name="Maeda Y."/>
            <person name="Veluchamy A."/>
            <person name="Tanaka M."/>
            <person name="Abida H."/>
            <person name="Marechal E."/>
            <person name="Bowler C."/>
            <person name="Muto M."/>
            <person name="Sunaga Y."/>
            <person name="Tanaka M."/>
            <person name="Yoshino T."/>
            <person name="Taniguchi T."/>
            <person name="Fukuda Y."/>
            <person name="Nemoto M."/>
            <person name="Matsumoto M."/>
            <person name="Wong P.S."/>
            <person name="Aburatani S."/>
            <person name="Fujibuchi W."/>
        </authorList>
    </citation>
    <scope>NUCLEOTIDE SEQUENCE [LARGE SCALE GENOMIC DNA]</scope>
    <source>
        <strain evidence="3 4">JPCC DA0580</strain>
    </source>
</reference>
<evidence type="ECO:0008006" key="5">
    <source>
        <dbReference type="Google" id="ProtNLM"/>
    </source>
</evidence>
<feature type="compositionally biased region" description="Basic and acidic residues" evidence="2">
    <location>
        <begin position="10"/>
        <end position="23"/>
    </location>
</feature>
<name>A0A1Z5KAH9_FISSO</name>
<feature type="compositionally biased region" description="Basic and acidic residues" evidence="2">
    <location>
        <begin position="212"/>
        <end position="225"/>
    </location>
</feature>
<comment type="caution">
    <text evidence="3">The sequence shown here is derived from an EMBL/GenBank/DDBJ whole genome shotgun (WGS) entry which is preliminary data.</text>
</comment>
<evidence type="ECO:0000256" key="1">
    <source>
        <dbReference type="SAM" id="Coils"/>
    </source>
</evidence>
<organism evidence="3 4">
    <name type="scientific">Fistulifera solaris</name>
    <name type="common">Oleaginous diatom</name>
    <dbReference type="NCBI Taxonomy" id="1519565"/>
    <lineage>
        <taxon>Eukaryota</taxon>
        <taxon>Sar</taxon>
        <taxon>Stramenopiles</taxon>
        <taxon>Ochrophyta</taxon>
        <taxon>Bacillariophyta</taxon>
        <taxon>Bacillariophyceae</taxon>
        <taxon>Bacillariophycidae</taxon>
        <taxon>Naviculales</taxon>
        <taxon>Naviculaceae</taxon>
        <taxon>Fistulifera</taxon>
    </lineage>
</organism>
<evidence type="ECO:0000313" key="3">
    <source>
        <dbReference type="EMBL" id="GAX23267.1"/>
    </source>
</evidence>
<evidence type="ECO:0000313" key="4">
    <source>
        <dbReference type="Proteomes" id="UP000198406"/>
    </source>
</evidence>
<keyword evidence="4" id="KW-1185">Reference proteome</keyword>
<dbReference type="EMBL" id="BDSP01000199">
    <property type="protein sequence ID" value="GAX23267.1"/>
    <property type="molecule type" value="Genomic_DNA"/>
</dbReference>
<dbReference type="AlphaFoldDB" id="A0A1Z5KAH9"/>
<dbReference type="InParanoid" id="A0A1Z5KAH9"/>
<gene>
    <name evidence="3" type="ORF">FisN_21Hh048</name>
</gene>
<keyword evidence="1" id="KW-0175">Coiled coil</keyword>
<dbReference type="OrthoDB" id="49198at2759"/>
<feature type="region of interest" description="Disordered" evidence="2">
    <location>
        <begin position="1"/>
        <end position="26"/>
    </location>
</feature>
<feature type="region of interest" description="Disordered" evidence="2">
    <location>
        <begin position="209"/>
        <end position="238"/>
    </location>
</feature>
<protein>
    <recommendedName>
        <fullName evidence="5">THO complex subunit 7</fullName>
    </recommendedName>
</protein>
<sequence length="258" mass="29026">MVTAGGVKRKAPEDGDGDTHGSRPIEITPKVLHQRLLVGLGNKGGAKGSLTKCVARIGAVLRDPDDATLKEAAVRELEHQQLEFMKLYWMVHRNQIELETLHSSINITKQQASEESVIVQEKRKKLRKQLTVTACEREYEALAKVATTRHPTSRRALQQQLDRVLEQQRETEDAVKRTKKEVAIRQNQFQLLMQCLFDLKQSLQEPLDVSADDDHATVEDNKEKDEDGEELEEKGGAIVAMDVEPAIAGPDEDLYEDL</sequence>
<feature type="coiled-coil region" evidence="1">
    <location>
        <begin position="154"/>
        <end position="181"/>
    </location>
</feature>
<evidence type="ECO:0000256" key="2">
    <source>
        <dbReference type="SAM" id="MobiDB-lite"/>
    </source>
</evidence>
<accession>A0A1Z5KAH9</accession>